<reference evidence="4" key="1">
    <citation type="journal article" date="2019" name="Int. J. Syst. Evol. Microbiol.">
        <title>The Global Catalogue of Microorganisms (GCM) 10K type strain sequencing project: providing services to taxonomists for standard genome sequencing and annotation.</title>
        <authorList>
            <consortium name="The Broad Institute Genomics Platform"/>
            <consortium name="The Broad Institute Genome Sequencing Center for Infectious Disease"/>
            <person name="Wu L."/>
            <person name="Ma J."/>
        </authorList>
    </citation>
    <scope>NUCLEOTIDE SEQUENCE [LARGE SCALE GENOMIC DNA]</scope>
    <source>
        <strain evidence="4">CGMCC 1.12482</strain>
    </source>
</reference>
<evidence type="ECO:0000313" key="4">
    <source>
        <dbReference type="Proteomes" id="UP000638188"/>
    </source>
</evidence>
<keyword evidence="4" id="KW-1185">Reference proteome</keyword>
<name>A0ABQ1PA15_9GAMM</name>
<evidence type="ECO:0000259" key="2">
    <source>
        <dbReference type="PROSITE" id="PS50914"/>
    </source>
</evidence>
<comment type="caution">
    <text evidence="3">The sequence shown here is derived from an EMBL/GenBank/DDBJ whole genome shotgun (WGS) entry which is preliminary data.</text>
</comment>
<dbReference type="Gene3D" id="3.30.1340.30">
    <property type="match status" value="3"/>
</dbReference>
<feature type="chain" id="PRO_5045708451" evidence="1">
    <location>
        <begin position="27"/>
        <end position="291"/>
    </location>
</feature>
<protein>
    <submittedName>
        <fullName evidence="3">Transporter</fullName>
    </submittedName>
</protein>
<dbReference type="InterPro" id="IPR014004">
    <property type="entry name" value="Transpt-assoc_nodulatn_dom_bac"/>
</dbReference>
<evidence type="ECO:0000256" key="1">
    <source>
        <dbReference type="SAM" id="SignalP"/>
    </source>
</evidence>
<dbReference type="SMART" id="SM00749">
    <property type="entry name" value="BON"/>
    <property type="match status" value="3"/>
</dbReference>
<dbReference type="RefSeq" id="WP_150276359.1">
    <property type="nucleotide sequence ID" value="NZ_BMFF01000002.1"/>
</dbReference>
<dbReference type="InterPro" id="IPR007055">
    <property type="entry name" value="BON_dom"/>
</dbReference>
<dbReference type="PANTHER" id="PTHR34606:SF15">
    <property type="entry name" value="BON DOMAIN-CONTAINING PROTEIN"/>
    <property type="match status" value="1"/>
</dbReference>
<organism evidence="3 4">
    <name type="scientific">Halopseudomonas salina</name>
    <dbReference type="NCBI Taxonomy" id="1323744"/>
    <lineage>
        <taxon>Bacteria</taxon>
        <taxon>Pseudomonadati</taxon>
        <taxon>Pseudomonadota</taxon>
        <taxon>Gammaproteobacteria</taxon>
        <taxon>Pseudomonadales</taxon>
        <taxon>Pseudomonadaceae</taxon>
        <taxon>Halopseudomonas</taxon>
    </lineage>
</organism>
<sequence length="291" mass="30545">MNKFKMLACATAAAGVLALAPMPALAQETPQSDVSNARMEGSVATAFALNRHLNSDPIQVRVQGRTAILTGSVENGVNRDLAGQVALSIEGIDEIDNQLTVDSDASDSDAERTSLANSLNDATTTATVKSKLLWNRHTQGLDIDVHTRNNVVTLSGKADSEAARELAERLAENTQGVREVLNQIAVTGEAGTAKRAQDAAAQAADEAADVVSDVWITSKVKSSLLFSRNLDGTDISVMSRNGEVTLSGQVDSQARKQLAIETARNIRGVSSVDAGALKVTSATESSNEGQM</sequence>
<dbReference type="Proteomes" id="UP000638188">
    <property type="component" value="Unassembled WGS sequence"/>
</dbReference>
<dbReference type="InterPro" id="IPR051686">
    <property type="entry name" value="Lipoprotein_DolP"/>
</dbReference>
<dbReference type="Pfam" id="PF04972">
    <property type="entry name" value="BON"/>
    <property type="match status" value="3"/>
</dbReference>
<gene>
    <name evidence="3" type="ORF">GCM10007418_11470</name>
</gene>
<keyword evidence="1" id="KW-0732">Signal</keyword>
<accession>A0ABQ1PA15</accession>
<feature type="domain" description="BON" evidence="2">
    <location>
        <begin position="212"/>
        <end position="281"/>
    </location>
</feature>
<feature type="domain" description="BON" evidence="2">
    <location>
        <begin position="120"/>
        <end position="188"/>
    </location>
</feature>
<feature type="signal peptide" evidence="1">
    <location>
        <begin position="1"/>
        <end position="26"/>
    </location>
</feature>
<evidence type="ECO:0000313" key="3">
    <source>
        <dbReference type="EMBL" id="GGC93646.1"/>
    </source>
</evidence>
<proteinExistence type="predicted"/>
<feature type="domain" description="BON" evidence="2">
    <location>
        <begin position="35"/>
        <end position="103"/>
    </location>
</feature>
<dbReference type="PANTHER" id="PTHR34606">
    <property type="entry name" value="BON DOMAIN-CONTAINING PROTEIN"/>
    <property type="match status" value="1"/>
</dbReference>
<dbReference type="EMBL" id="BMFF01000002">
    <property type="protein sequence ID" value="GGC93646.1"/>
    <property type="molecule type" value="Genomic_DNA"/>
</dbReference>
<dbReference type="PROSITE" id="PS50914">
    <property type="entry name" value="BON"/>
    <property type="match status" value="3"/>
</dbReference>